<feature type="domain" description="CCHC-type" evidence="3">
    <location>
        <begin position="58"/>
        <end position="72"/>
    </location>
</feature>
<keyword evidence="1" id="KW-0479">Metal-binding</keyword>
<gene>
    <name evidence="4" type="ORF">Tco_1016404</name>
</gene>
<evidence type="ECO:0000313" key="4">
    <source>
        <dbReference type="EMBL" id="GJT64924.1"/>
    </source>
</evidence>
<feature type="region of interest" description="Disordered" evidence="2">
    <location>
        <begin position="1"/>
        <end position="53"/>
    </location>
</feature>
<dbReference type="PANTHER" id="PTHR11439:SF495">
    <property type="entry name" value="REVERSE TRANSCRIPTASE, RNA-DEPENDENT DNA POLYMERASE-RELATED"/>
    <property type="match status" value="1"/>
</dbReference>
<dbReference type="SUPFAM" id="SSF57756">
    <property type="entry name" value="Retrovirus zinc finger-like domains"/>
    <property type="match status" value="1"/>
</dbReference>
<reference evidence="4" key="1">
    <citation type="journal article" date="2022" name="Int. J. Mol. Sci.">
        <title>Draft Genome of Tanacetum Coccineum: Genomic Comparison of Closely Related Tanacetum-Family Plants.</title>
        <authorList>
            <person name="Yamashiro T."/>
            <person name="Shiraishi A."/>
            <person name="Nakayama K."/>
            <person name="Satake H."/>
        </authorList>
    </citation>
    <scope>NUCLEOTIDE SEQUENCE</scope>
</reference>
<evidence type="ECO:0000259" key="3">
    <source>
        <dbReference type="PROSITE" id="PS50158"/>
    </source>
</evidence>
<sequence length="366" mass="42235">MDHESMSQIKQQEDKMAENASNKRKWEGANGRSSSQQQKKEPKNPSLESETEKAEVTCHECGMLGHYKSDCPIWRCQNRVNKYWKEKAHEDSSIWLQKALGTRLDMSMAYHPQTDGQNVRLTGPEIIHEITEKVVQIKSRIQAARDRQKSYTDMRHKPLEFQVGDKVMWKVSPWKRGYPFWHTREAEPKKCLSDESLVVPFVEIHIDDKLHFVEELVEILDQEVKRLKQSGFEDPDHPDKVYKLLSDEFEKLMKDKFQMSSMGELTFFLDGDAADVDEHLYRSIIGSLMCLTASMPDIMFVVCACARFQVSPKTSHLLAVKRIFRYLKGKPSLGLWYSKDSPLELVAYTDSDYAGATKIGKSTMDG</sequence>
<dbReference type="PROSITE" id="PS50158">
    <property type="entry name" value="ZF_CCHC"/>
    <property type="match status" value="1"/>
</dbReference>
<name>A0ABQ5FPK3_9ASTR</name>
<evidence type="ECO:0000256" key="1">
    <source>
        <dbReference type="PROSITE-ProRule" id="PRU00047"/>
    </source>
</evidence>
<keyword evidence="1" id="KW-0862">Zinc</keyword>
<organism evidence="4 5">
    <name type="scientific">Tanacetum coccineum</name>
    <dbReference type="NCBI Taxonomy" id="301880"/>
    <lineage>
        <taxon>Eukaryota</taxon>
        <taxon>Viridiplantae</taxon>
        <taxon>Streptophyta</taxon>
        <taxon>Embryophyta</taxon>
        <taxon>Tracheophyta</taxon>
        <taxon>Spermatophyta</taxon>
        <taxon>Magnoliopsida</taxon>
        <taxon>eudicotyledons</taxon>
        <taxon>Gunneridae</taxon>
        <taxon>Pentapetalae</taxon>
        <taxon>asterids</taxon>
        <taxon>campanulids</taxon>
        <taxon>Asterales</taxon>
        <taxon>Asteraceae</taxon>
        <taxon>Asteroideae</taxon>
        <taxon>Anthemideae</taxon>
        <taxon>Anthemidinae</taxon>
        <taxon>Tanacetum</taxon>
    </lineage>
</organism>
<keyword evidence="1" id="KW-0863">Zinc-finger</keyword>
<dbReference type="InterPro" id="IPR001878">
    <property type="entry name" value="Znf_CCHC"/>
</dbReference>
<dbReference type="InterPro" id="IPR036875">
    <property type="entry name" value="Znf_CCHC_sf"/>
</dbReference>
<dbReference type="PANTHER" id="PTHR11439">
    <property type="entry name" value="GAG-POL-RELATED RETROTRANSPOSON"/>
    <property type="match status" value="1"/>
</dbReference>
<evidence type="ECO:0000313" key="5">
    <source>
        <dbReference type="Proteomes" id="UP001151760"/>
    </source>
</evidence>
<dbReference type="EMBL" id="BQNB010017589">
    <property type="protein sequence ID" value="GJT64924.1"/>
    <property type="molecule type" value="Genomic_DNA"/>
</dbReference>
<protein>
    <submittedName>
        <fullName evidence="4">Ribonuclease H-like domain-containing protein</fullName>
    </submittedName>
</protein>
<dbReference type="Proteomes" id="UP001151760">
    <property type="component" value="Unassembled WGS sequence"/>
</dbReference>
<evidence type="ECO:0000256" key="2">
    <source>
        <dbReference type="SAM" id="MobiDB-lite"/>
    </source>
</evidence>
<keyword evidence="5" id="KW-1185">Reference proteome</keyword>
<feature type="compositionally biased region" description="Basic and acidic residues" evidence="2">
    <location>
        <begin position="1"/>
        <end position="17"/>
    </location>
</feature>
<accession>A0ABQ5FPK3</accession>
<proteinExistence type="predicted"/>
<reference evidence="4" key="2">
    <citation type="submission" date="2022-01" db="EMBL/GenBank/DDBJ databases">
        <authorList>
            <person name="Yamashiro T."/>
            <person name="Shiraishi A."/>
            <person name="Satake H."/>
            <person name="Nakayama K."/>
        </authorList>
    </citation>
    <scope>NUCLEOTIDE SEQUENCE</scope>
</reference>
<comment type="caution">
    <text evidence="4">The sequence shown here is derived from an EMBL/GenBank/DDBJ whole genome shotgun (WGS) entry which is preliminary data.</text>
</comment>